<proteinExistence type="predicted"/>
<evidence type="ECO:0000256" key="1">
    <source>
        <dbReference type="SAM" id="MobiDB-lite"/>
    </source>
</evidence>
<dbReference type="InParanoid" id="A0A7R5KXH7"/>
<feature type="signal peptide" evidence="3">
    <location>
        <begin position="1"/>
        <end position="24"/>
    </location>
</feature>
<feature type="region of interest" description="Disordered" evidence="1">
    <location>
        <begin position="563"/>
        <end position="584"/>
    </location>
</feature>
<sequence>MALALRLFLLLLLAVALHARAAQAAPVPARGADDNTGNASPLDWLRKVLQPLQPPAGVSAGRTFPAPFLVPRPKLLSHGRGPPRGKSQRPGEKKTHENTGNASPLDWLRKVLGPLQPPERVSAGRTFPAPFLVAPPKPASHGRGPPRGKSQPPGEKKTHESNEVLKEILKELQKGQEMDQGALWQAAFPKGSSGSVPGSAEGREAMPGTGTRDHDLDYLQVLVDDALSFLEQPGGVSAGKTFPAPLLVPLHKRNSHGKGPLKGRSEAEGDKEFLESNEILREIVKELMRGREMDQGALWQAAFPKGSSGSVPGSAAGREAMPGTGTRDEGAGNASPLDWLHEVLEPVQPPAGVSAGRTFPAPLLLVPYKLNSHHRGPPGGKSQPQGAKKSQEPSEGMRQMLKGVLQGGPEMDQEAVQKSVFPKGSSGSMPGSAEGREAMPGTGTRDEGAGNASPLDWLHDVLGPLMSPAGVSAGKTFPAPLLVVPHKPSSHGRGPPRGKNQPPDAASATTRAPKIQKSAGRDFCRGTRCLIVIMASMLGGLLAIMSCCAGIWYWRVRKRQESSLAPAPEQPNTSGRKSRTSHPHSLYPCSAALPRLQHLLFDVKVQLPPKRSSLPLNPLIAPYDAD</sequence>
<organism evidence="4 5">
    <name type="scientific">Pipra filicauda</name>
    <name type="common">Wire-tailed manakin</name>
    <dbReference type="NCBI Taxonomy" id="649802"/>
    <lineage>
        <taxon>Eukaryota</taxon>
        <taxon>Metazoa</taxon>
        <taxon>Chordata</taxon>
        <taxon>Craniata</taxon>
        <taxon>Vertebrata</taxon>
        <taxon>Euteleostomi</taxon>
        <taxon>Archelosauria</taxon>
        <taxon>Archosauria</taxon>
        <taxon>Dinosauria</taxon>
        <taxon>Saurischia</taxon>
        <taxon>Theropoda</taxon>
        <taxon>Coelurosauria</taxon>
        <taxon>Aves</taxon>
        <taxon>Neognathae</taxon>
        <taxon>Neoaves</taxon>
        <taxon>Telluraves</taxon>
        <taxon>Australaves</taxon>
        <taxon>Passeriformes</taxon>
        <taxon>Pipridae</taxon>
        <taxon>Pipra</taxon>
    </lineage>
</organism>
<feature type="region of interest" description="Disordered" evidence="1">
    <location>
        <begin position="190"/>
        <end position="213"/>
    </location>
</feature>
<dbReference type="RefSeq" id="XP_039241707.1">
    <property type="nucleotide sequence ID" value="XM_039385773.1"/>
</dbReference>
<gene>
    <name evidence="5" type="primary">LOC113993965</name>
</gene>
<protein>
    <submittedName>
        <fullName evidence="5">Uncharacterized protein LOC113993965 isoform X1</fullName>
    </submittedName>
</protein>
<keyword evidence="3" id="KW-0732">Signal</keyword>
<name>A0A7R5KXH7_9PASS</name>
<keyword evidence="2" id="KW-0812">Transmembrane</keyword>
<evidence type="ECO:0000313" key="4">
    <source>
        <dbReference type="Proteomes" id="UP000504627"/>
    </source>
</evidence>
<keyword evidence="2" id="KW-0472">Membrane</keyword>
<dbReference type="GeneID" id="113993965"/>
<feature type="region of interest" description="Disordered" evidence="1">
    <location>
        <begin position="69"/>
        <end position="160"/>
    </location>
</feature>
<dbReference type="AlphaFoldDB" id="A0A7R5KXH7"/>
<keyword evidence="4" id="KW-1185">Reference proteome</keyword>
<keyword evidence="2" id="KW-1133">Transmembrane helix</keyword>
<feature type="region of interest" description="Disordered" evidence="1">
    <location>
        <begin position="304"/>
        <end position="334"/>
    </location>
</feature>
<feature type="compositionally biased region" description="Basic residues" evidence="1">
    <location>
        <begin position="75"/>
        <end position="87"/>
    </location>
</feature>
<feature type="region of interest" description="Disordered" evidence="1">
    <location>
        <begin position="420"/>
        <end position="455"/>
    </location>
</feature>
<feature type="region of interest" description="Disordered" evidence="1">
    <location>
        <begin position="482"/>
        <end position="518"/>
    </location>
</feature>
<feature type="region of interest" description="Disordered" evidence="1">
    <location>
        <begin position="369"/>
        <end position="395"/>
    </location>
</feature>
<feature type="compositionally biased region" description="Low complexity" evidence="1">
    <location>
        <begin position="306"/>
        <end position="317"/>
    </location>
</feature>
<dbReference type="Proteomes" id="UP000504627">
    <property type="component" value="Unplaced"/>
</dbReference>
<evidence type="ECO:0000313" key="5">
    <source>
        <dbReference type="RefSeq" id="XP_039241707.1"/>
    </source>
</evidence>
<feature type="transmembrane region" description="Helical" evidence="2">
    <location>
        <begin position="530"/>
        <end position="554"/>
    </location>
</feature>
<feature type="compositionally biased region" description="Basic residues" evidence="1">
    <location>
        <begin position="250"/>
        <end position="261"/>
    </location>
</feature>
<evidence type="ECO:0000256" key="3">
    <source>
        <dbReference type="SAM" id="SignalP"/>
    </source>
</evidence>
<feature type="region of interest" description="Disordered" evidence="1">
    <location>
        <begin position="250"/>
        <end position="270"/>
    </location>
</feature>
<feature type="chain" id="PRO_5031493852" evidence="3">
    <location>
        <begin position="25"/>
        <end position="626"/>
    </location>
</feature>
<accession>A0A7R5KXH7</accession>
<reference evidence="5" key="1">
    <citation type="submission" date="2025-08" db="UniProtKB">
        <authorList>
            <consortium name="RefSeq"/>
        </authorList>
    </citation>
    <scope>IDENTIFICATION</scope>
    <source>
        <tissue evidence="5">Muscle</tissue>
    </source>
</reference>
<evidence type="ECO:0000256" key="2">
    <source>
        <dbReference type="SAM" id="Phobius"/>
    </source>
</evidence>